<keyword evidence="1" id="KW-0175">Coiled coil</keyword>
<accession>A0A1G1YF00</accession>
<reference evidence="2 3" key="1">
    <citation type="journal article" date="2016" name="Nat. Commun.">
        <title>Thousands of microbial genomes shed light on interconnected biogeochemical processes in an aquifer system.</title>
        <authorList>
            <person name="Anantharaman K."/>
            <person name="Brown C.T."/>
            <person name="Hug L.A."/>
            <person name="Sharon I."/>
            <person name="Castelle C.J."/>
            <person name="Probst A.J."/>
            <person name="Thomas B.C."/>
            <person name="Singh A."/>
            <person name="Wilkins M.J."/>
            <person name="Karaoz U."/>
            <person name="Brodie E.L."/>
            <person name="Williams K.H."/>
            <person name="Hubbard S.S."/>
            <person name="Banfield J.F."/>
        </authorList>
    </citation>
    <scope>NUCLEOTIDE SEQUENCE [LARGE SCALE GENOMIC DNA]</scope>
</reference>
<gene>
    <name evidence="2" type="ORF">A3J65_01945</name>
</gene>
<evidence type="ECO:0000313" key="2">
    <source>
        <dbReference type="EMBL" id="OGY50814.1"/>
    </source>
</evidence>
<protein>
    <submittedName>
        <fullName evidence="2">Uncharacterized protein</fullName>
    </submittedName>
</protein>
<dbReference type="EMBL" id="MHIK01000047">
    <property type="protein sequence ID" value="OGY50814.1"/>
    <property type="molecule type" value="Genomic_DNA"/>
</dbReference>
<feature type="coiled-coil region" evidence="1">
    <location>
        <begin position="71"/>
        <end position="126"/>
    </location>
</feature>
<proteinExistence type="predicted"/>
<dbReference type="AlphaFoldDB" id="A0A1G1YF00"/>
<dbReference type="Gene3D" id="1.10.287.1490">
    <property type="match status" value="1"/>
</dbReference>
<comment type="caution">
    <text evidence="2">The sequence shown here is derived from an EMBL/GenBank/DDBJ whole genome shotgun (WGS) entry which is preliminary data.</text>
</comment>
<evidence type="ECO:0000256" key="1">
    <source>
        <dbReference type="SAM" id="Coils"/>
    </source>
</evidence>
<organism evidence="2 3">
    <name type="scientific">Candidatus Buchananbacteria bacterium RIFCSPHIGHO2_02_FULL_45_11b</name>
    <dbReference type="NCBI Taxonomy" id="1797541"/>
    <lineage>
        <taxon>Bacteria</taxon>
        <taxon>Candidatus Buchananiibacteriota</taxon>
    </lineage>
</organism>
<sequence length="201" mass="23005">MPLLRREIESMRSTVALRDNRIAKQETEFKALGAAFVEREKRVAELEPLLAKSQAELESLKAALANRESGLAQAAAESAKQEERIAQLQAEIIRCNEQDVSKRHELDALRQELTQREDQIVGQQVELESLNWACADMEAAFKQERELNKEVIGQWNQSEKISRNWERAAKALKEVIEDSLFFKRFPSVLDALAKFPPEMEV</sequence>
<evidence type="ECO:0000313" key="3">
    <source>
        <dbReference type="Proteomes" id="UP000178501"/>
    </source>
</evidence>
<dbReference type="Proteomes" id="UP000178501">
    <property type="component" value="Unassembled WGS sequence"/>
</dbReference>
<name>A0A1G1YF00_9BACT</name>